<evidence type="ECO:0008006" key="3">
    <source>
        <dbReference type="Google" id="ProtNLM"/>
    </source>
</evidence>
<dbReference type="RefSeq" id="WP_202008623.1">
    <property type="nucleotide sequence ID" value="NZ_JAERRB010000002.1"/>
</dbReference>
<organism evidence="1 2">
    <name type="scientific">Chryseolinea lacunae</name>
    <dbReference type="NCBI Taxonomy" id="2801331"/>
    <lineage>
        <taxon>Bacteria</taxon>
        <taxon>Pseudomonadati</taxon>
        <taxon>Bacteroidota</taxon>
        <taxon>Cytophagia</taxon>
        <taxon>Cytophagales</taxon>
        <taxon>Fulvivirgaceae</taxon>
        <taxon>Chryseolinea</taxon>
    </lineage>
</organism>
<accession>A0ABS1KP75</accession>
<keyword evidence="2" id="KW-1185">Reference proteome</keyword>
<dbReference type="Proteomes" id="UP000613030">
    <property type="component" value="Unassembled WGS sequence"/>
</dbReference>
<name>A0ABS1KP75_9BACT</name>
<evidence type="ECO:0000313" key="1">
    <source>
        <dbReference type="EMBL" id="MBL0741269.1"/>
    </source>
</evidence>
<reference evidence="1 2" key="1">
    <citation type="submission" date="2021-01" db="EMBL/GenBank/DDBJ databases">
        <title>Chryseolinea sp. Jin1 Genome sequencing and assembly.</title>
        <authorList>
            <person name="Kim I."/>
        </authorList>
    </citation>
    <scope>NUCLEOTIDE SEQUENCE [LARGE SCALE GENOMIC DNA]</scope>
    <source>
        <strain evidence="1 2">Jin1</strain>
    </source>
</reference>
<comment type="caution">
    <text evidence="1">The sequence shown here is derived from an EMBL/GenBank/DDBJ whole genome shotgun (WGS) entry which is preliminary data.</text>
</comment>
<proteinExistence type="predicted"/>
<dbReference type="PROSITE" id="PS51257">
    <property type="entry name" value="PROKAR_LIPOPROTEIN"/>
    <property type="match status" value="1"/>
</dbReference>
<sequence>MKKTYFLLCLLLATSCSKDSDVDPDVNPAEELGYPHDWVFTKDESTQEQDPSVAKYTYIYTNLTAMFRKDILKSYPLKELVKEKHCLFHVAEIPCDGAKPCYSIQLVDDERLFLGAGPSTNKEEVHLFILHGEKIVPVGSPAYYIPTGEDYSMFYIHKMPDEKGVKTVAIECVGMPGWFISDTQPGFNYAANVMTLQHESSPEDAPKWQVRSVN</sequence>
<dbReference type="EMBL" id="JAERRB010000002">
    <property type="protein sequence ID" value="MBL0741269.1"/>
    <property type="molecule type" value="Genomic_DNA"/>
</dbReference>
<gene>
    <name evidence="1" type="ORF">JI741_08555</name>
</gene>
<protein>
    <recommendedName>
        <fullName evidence="3">Lipoprotein</fullName>
    </recommendedName>
</protein>
<evidence type="ECO:0000313" key="2">
    <source>
        <dbReference type="Proteomes" id="UP000613030"/>
    </source>
</evidence>